<gene>
    <name evidence="1" type="ORF">RHMOL_Rhmol08G0188900</name>
</gene>
<comment type="caution">
    <text evidence="1">The sequence shown here is derived from an EMBL/GenBank/DDBJ whole genome shotgun (WGS) entry which is preliminary data.</text>
</comment>
<dbReference type="Proteomes" id="UP001062846">
    <property type="component" value="Chromosome 8"/>
</dbReference>
<sequence>MHTLPNQALGCYRAFREDFTASIFKFARLLKPSSRSLDSCIYNTTADNYLIQFVDKCTAEHQIRLRSFLLHILLTIGMMPQYTKPSSCGPKSRSTSVKTKDFTSTSTAFVISTSSWDKV</sequence>
<protein>
    <submittedName>
        <fullName evidence="1">Uncharacterized protein</fullName>
    </submittedName>
</protein>
<keyword evidence="2" id="KW-1185">Reference proteome</keyword>
<dbReference type="EMBL" id="CM046395">
    <property type="protein sequence ID" value="KAI8543057.1"/>
    <property type="molecule type" value="Genomic_DNA"/>
</dbReference>
<accession>A0ACC0MRE6</accession>
<evidence type="ECO:0000313" key="2">
    <source>
        <dbReference type="Proteomes" id="UP001062846"/>
    </source>
</evidence>
<name>A0ACC0MRE6_RHOML</name>
<proteinExistence type="predicted"/>
<organism evidence="1 2">
    <name type="scientific">Rhododendron molle</name>
    <name type="common">Chinese azalea</name>
    <name type="synonym">Azalea mollis</name>
    <dbReference type="NCBI Taxonomy" id="49168"/>
    <lineage>
        <taxon>Eukaryota</taxon>
        <taxon>Viridiplantae</taxon>
        <taxon>Streptophyta</taxon>
        <taxon>Embryophyta</taxon>
        <taxon>Tracheophyta</taxon>
        <taxon>Spermatophyta</taxon>
        <taxon>Magnoliopsida</taxon>
        <taxon>eudicotyledons</taxon>
        <taxon>Gunneridae</taxon>
        <taxon>Pentapetalae</taxon>
        <taxon>asterids</taxon>
        <taxon>Ericales</taxon>
        <taxon>Ericaceae</taxon>
        <taxon>Ericoideae</taxon>
        <taxon>Rhodoreae</taxon>
        <taxon>Rhododendron</taxon>
    </lineage>
</organism>
<evidence type="ECO:0000313" key="1">
    <source>
        <dbReference type="EMBL" id="KAI8543057.1"/>
    </source>
</evidence>
<reference evidence="1" key="1">
    <citation type="submission" date="2022-02" db="EMBL/GenBank/DDBJ databases">
        <title>Plant Genome Project.</title>
        <authorList>
            <person name="Zhang R.-G."/>
        </authorList>
    </citation>
    <scope>NUCLEOTIDE SEQUENCE</scope>
    <source>
        <strain evidence="1">AT1</strain>
    </source>
</reference>